<accession>A0A7J6FIY5</accession>
<evidence type="ECO:0000259" key="2">
    <source>
        <dbReference type="Pfam" id="PF13266"/>
    </source>
</evidence>
<evidence type="ECO:0000313" key="4">
    <source>
        <dbReference type="EMBL" id="KAF4400476.1"/>
    </source>
</evidence>
<evidence type="ECO:0000313" key="3">
    <source>
        <dbReference type="EMBL" id="KAF4370587.1"/>
    </source>
</evidence>
<dbReference type="InterPro" id="IPR025131">
    <property type="entry name" value="DUF4057"/>
</dbReference>
<name>A0A7J6FIY5_CANSA</name>
<evidence type="ECO:0000313" key="5">
    <source>
        <dbReference type="Proteomes" id="UP000525078"/>
    </source>
</evidence>
<feature type="region of interest" description="Disordered" evidence="1">
    <location>
        <begin position="121"/>
        <end position="140"/>
    </location>
</feature>
<evidence type="ECO:0000256" key="1">
    <source>
        <dbReference type="SAM" id="MobiDB-lite"/>
    </source>
</evidence>
<feature type="region of interest" description="Disordered" evidence="1">
    <location>
        <begin position="277"/>
        <end position="306"/>
    </location>
</feature>
<dbReference type="PANTHER" id="PTHR31132">
    <property type="entry name" value="N-LYSINE METHYLTRANSFERASE"/>
    <property type="match status" value="1"/>
</dbReference>
<proteinExistence type="predicted"/>
<protein>
    <recommendedName>
        <fullName evidence="2">DUF4057 domain-containing protein</fullName>
    </recommendedName>
</protein>
<feature type="region of interest" description="Disordered" evidence="1">
    <location>
        <begin position="151"/>
        <end position="226"/>
    </location>
</feature>
<feature type="region of interest" description="Disordered" evidence="1">
    <location>
        <begin position="1"/>
        <end position="106"/>
    </location>
</feature>
<dbReference type="PANTHER" id="PTHR31132:SF2">
    <property type="entry name" value="HEMATOLOGICAL_NEUROLOGICAL-LIKE PROTEIN"/>
    <property type="match status" value="1"/>
</dbReference>
<evidence type="ECO:0000313" key="6">
    <source>
        <dbReference type="Proteomes" id="UP000583929"/>
    </source>
</evidence>
<feature type="compositionally biased region" description="Low complexity" evidence="1">
    <location>
        <begin position="26"/>
        <end position="40"/>
    </location>
</feature>
<feature type="compositionally biased region" description="Basic and acidic residues" evidence="1">
    <location>
        <begin position="192"/>
        <end position="201"/>
    </location>
</feature>
<feature type="compositionally biased region" description="Polar residues" evidence="1">
    <location>
        <begin position="208"/>
        <end position="225"/>
    </location>
</feature>
<gene>
    <name evidence="3" type="ORF">F8388_020173</name>
    <name evidence="4" type="ORF">G4B88_023269</name>
</gene>
<feature type="compositionally biased region" description="Polar residues" evidence="1">
    <location>
        <begin position="84"/>
        <end position="106"/>
    </location>
</feature>
<feature type="domain" description="DUF4057" evidence="2">
    <location>
        <begin position="9"/>
        <end position="304"/>
    </location>
</feature>
<dbReference type="Proteomes" id="UP000525078">
    <property type="component" value="Unassembled WGS sequence"/>
</dbReference>
<dbReference type="AlphaFoldDB" id="A0A7J6FIY5"/>
<dbReference type="Pfam" id="PF13266">
    <property type="entry name" value="DUF4057"/>
    <property type="match status" value="1"/>
</dbReference>
<dbReference type="Proteomes" id="UP000583929">
    <property type="component" value="Unassembled WGS sequence"/>
</dbReference>
<keyword evidence="6" id="KW-1185">Reference proteome</keyword>
<reference evidence="5 6" key="1">
    <citation type="journal article" date="2020" name="bioRxiv">
        <title>Sequence and annotation of 42 cannabis genomes reveals extensive copy number variation in cannabinoid synthesis and pathogen resistance genes.</title>
        <authorList>
            <person name="Mckernan K.J."/>
            <person name="Helbert Y."/>
            <person name="Kane L.T."/>
            <person name="Ebling H."/>
            <person name="Zhang L."/>
            <person name="Liu B."/>
            <person name="Eaton Z."/>
            <person name="Mclaughlin S."/>
            <person name="Kingan S."/>
            <person name="Baybayan P."/>
            <person name="Concepcion G."/>
            <person name="Jordan M."/>
            <person name="Riva A."/>
            <person name="Barbazuk W."/>
            <person name="Harkins T."/>
        </authorList>
    </citation>
    <scope>NUCLEOTIDE SEQUENCE [LARGE SCALE GENOMIC DNA]</scope>
    <source>
        <strain evidence="5 6">cv. Jamaican Lion 4</strain>
        <strain evidence="4">Father</strain>
        <strain evidence="3">Mother</strain>
        <tissue evidence="3">Leaf</tissue>
    </source>
</reference>
<dbReference type="EMBL" id="JAATIQ010000017">
    <property type="protein sequence ID" value="KAF4400476.1"/>
    <property type="molecule type" value="Genomic_DNA"/>
</dbReference>
<dbReference type="EMBL" id="JAATIP010000117">
    <property type="protein sequence ID" value="KAF4370587.1"/>
    <property type="molecule type" value="Genomic_DNA"/>
</dbReference>
<sequence>MEKTTPVSTVRKPNSSTSDLLTWTEASPSSASTAPPTSAPRSHQPSDGMKKVLHGGQVTDDEAQSLLKKKPCSGYKMKEMNGSGIFTDNGDGTPQSDASKSGSKTGLRVYQQTVNKMSQISFSADGRISPKKPSSIPEVAKQRELSGTFLSDADSKVKKQVSSAKNKELTGHDIFGPPPEIVPRSVVSTRTPESRASKDMGEPAPRNLRTSVKVSNPAGGQSNILFSEEPVVKTTKKIHGQKFAELKGNNIFKGDVPPGSAEKPLSVAKLREMSGSNIFSDGKASSRDYLGGVRQAPGGDSSISLV</sequence>
<organism evidence="3 5">
    <name type="scientific">Cannabis sativa</name>
    <name type="common">Hemp</name>
    <name type="synonym">Marijuana</name>
    <dbReference type="NCBI Taxonomy" id="3483"/>
    <lineage>
        <taxon>Eukaryota</taxon>
        <taxon>Viridiplantae</taxon>
        <taxon>Streptophyta</taxon>
        <taxon>Embryophyta</taxon>
        <taxon>Tracheophyta</taxon>
        <taxon>Spermatophyta</taxon>
        <taxon>Magnoliopsida</taxon>
        <taxon>eudicotyledons</taxon>
        <taxon>Gunneridae</taxon>
        <taxon>Pentapetalae</taxon>
        <taxon>rosids</taxon>
        <taxon>fabids</taxon>
        <taxon>Rosales</taxon>
        <taxon>Cannabaceae</taxon>
        <taxon>Cannabis</taxon>
    </lineage>
</organism>
<comment type="caution">
    <text evidence="3">The sequence shown here is derived from an EMBL/GenBank/DDBJ whole genome shotgun (WGS) entry which is preliminary data.</text>
</comment>
<feature type="compositionally biased region" description="Polar residues" evidence="1">
    <location>
        <begin position="1"/>
        <end position="25"/>
    </location>
</feature>